<reference evidence="7 8" key="1">
    <citation type="submission" date="2024-05" db="EMBL/GenBank/DDBJ databases">
        <title>Genetic variation in Jamaican populations of the coffee berry borer (Hypothenemus hampei).</title>
        <authorList>
            <person name="Errbii M."/>
            <person name="Myrie A."/>
        </authorList>
    </citation>
    <scope>NUCLEOTIDE SEQUENCE [LARGE SCALE GENOMIC DNA]</scope>
    <source>
        <strain evidence="7">JA-Hopewell-2020-01-JO</strain>
        <tissue evidence="7">Whole body</tissue>
    </source>
</reference>
<evidence type="ECO:0000256" key="5">
    <source>
        <dbReference type="SAM" id="MobiDB-lite"/>
    </source>
</evidence>
<dbReference type="PROSITE" id="PS00518">
    <property type="entry name" value="ZF_RING_1"/>
    <property type="match status" value="1"/>
</dbReference>
<dbReference type="Gene3D" id="3.30.40.10">
    <property type="entry name" value="Zinc/RING finger domain, C3HC4 (zinc finger)"/>
    <property type="match status" value="1"/>
</dbReference>
<feature type="compositionally biased region" description="Basic residues" evidence="5">
    <location>
        <begin position="1"/>
        <end position="35"/>
    </location>
</feature>
<name>A0ABD1FCR4_HYPHA</name>
<protein>
    <recommendedName>
        <fullName evidence="6">RING-type domain-containing protein</fullName>
    </recommendedName>
</protein>
<evidence type="ECO:0000313" key="7">
    <source>
        <dbReference type="EMBL" id="KAL1517078.1"/>
    </source>
</evidence>
<keyword evidence="1" id="KW-0479">Metal-binding</keyword>
<dbReference type="SMART" id="SM00184">
    <property type="entry name" value="RING"/>
    <property type="match status" value="1"/>
</dbReference>
<keyword evidence="3" id="KW-0862">Zinc</keyword>
<dbReference type="AlphaFoldDB" id="A0ABD1FCR4"/>
<evidence type="ECO:0000259" key="6">
    <source>
        <dbReference type="PROSITE" id="PS50089"/>
    </source>
</evidence>
<keyword evidence="8" id="KW-1185">Reference proteome</keyword>
<evidence type="ECO:0000256" key="3">
    <source>
        <dbReference type="ARBA" id="ARBA00022833"/>
    </source>
</evidence>
<dbReference type="SUPFAM" id="SSF57850">
    <property type="entry name" value="RING/U-box"/>
    <property type="match status" value="1"/>
</dbReference>
<dbReference type="EMBL" id="JBDJPC010000001">
    <property type="protein sequence ID" value="KAL1517078.1"/>
    <property type="molecule type" value="Genomic_DNA"/>
</dbReference>
<feature type="domain" description="RING-type" evidence="6">
    <location>
        <begin position="210"/>
        <end position="251"/>
    </location>
</feature>
<proteinExistence type="predicted"/>
<feature type="region of interest" description="Disordered" evidence="5">
    <location>
        <begin position="1"/>
        <end position="58"/>
    </location>
</feature>
<sequence>MPPARNTRKKIQASQLVRKRKKTAAKATGRGRKKTEKMDVLLVDSDEEGPSTISEASKQNIECKVNKFFKPLESDDDDDSDHDQVLKKNEDQPKSKEFYVISDSEEEVETSAKVARDSSSKTSQVNTNGSNLINALSTGLNVVSNALNVRLDNKFENVVNYLGDFLNEDQVEQRPSPVEEKPLDVLNGIVSLITSLEPGKKPTNVPKTTCPVCLEELGSVNQAVSTMCGHIFCKSCLEKTIKVNKKCPTCRKTVAKGKYHPIYF</sequence>
<organism evidence="7 8">
    <name type="scientific">Hypothenemus hampei</name>
    <name type="common">Coffee berry borer</name>
    <dbReference type="NCBI Taxonomy" id="57062"/>
    <lineage>
        <taxon>Eukaryota</taxon>
        <taxon>Metazoa</taxon>
        <taxon>Ecdysozoa</taxon>
        <taxon>Arthropoda</taxon>
        <taxon>Hexapoda</taxon>
        <taxon>Insecta</taxon>
        <taxon>Pterygota</taxon>
        <taxon>Neoptera</taxon>
        <taxon>Endopterygota</taxon>
        <taxon>Coleoptera</taxon>
        <taxon>Polyphaga</taxon>
        <taxon>Cucujiformia</taxon>
        <taxon>Curculionidae</taxon>
        <taxon>Scolytinae</taxon>
        <taxon>Hypothenemus</taxon>
    </lineage>
</organism>
<dbReference type="PANTHER" id="PTHR47094:SF1">
    <property type="entry name" value="RING-TYPE E3 UBIQUITIN TRANSFERASE"/>
    <property type="match status" value="1"/>
</dbReference>
<feature type="region of interest" description="Disordered" evidence="5">
    <location>
        <begin position="71"/>
        <end position="96"/>
    </location>
</feature>
<dbReference type="InterPro" id="IPR049627">
    <property type="entry name" value="SLX8"/>
</dbReference>
<dbReference type="InterPro" id="IPR013083">
    <property type="entry name" value="Znf_RING/FYVE/PHD"/>
</dbReference>
<accession>A0ABD1FCR4</accession>
<dbReference type="Proteomes" id="UP001566132">
    <property type="component" value="Unassembled WGS sequence"/>
</dbReference>
<evidence type="ECO:0000313" key="8">
    <source>
        <dbReference type="Proteomes" id="UP001566132"/>
    </source>
</evidence>
<dbReference type="InterPro" id="IPR001841">
    <property type="entry name" value="Znf_RING"/>
</dbReference>
<evidence type="ECO:0000256" key="2">
    <source>
        <dbReference type="ARBA" id="ARBA00022771"/>
    </source>
</evidence>
<dbReference type="GO" id="GO:0008270">
    <property type="term" value="F:zinc ion binding"/>
    <property type="evidence" value="ECO:0007669"/>
    <property type="project" value="UniProtKB-KW"/>
</dbReference>
<gene>
    <name evidence="7" type="ORF">ABEB36_000889</name>
</gene>
<feature type="compositionally biased region" description="Basic and acidic residues" evidence="5">
    <location>
        <begin position="82"/>
        <end position="96"/>
    </location>
</feature>
<dbReference type="Pfam" id="PF13639">
    <property type="entry name" value="zf-RING_2"/>
    <property type="match status" value="1"/>
</dbReference>
<dbReference type="InterPro" id="IPR017907">
    <property type="entry name" value="Znf_RING_CS"/>
</dbReference>
<dbReference type="PANTHER" id="PTHR47094">
    <property type="entry name" value="ELFLESS, ISOFORM B"/>
    <property type="match status" value="1"/>
</dbReference>
<keyword evidence="2 4" id="KW-0863">Zinc-finger</keyword>
<evidence type="ECO:0000256" key="1">
    <source>
        <dbReference type="ARBA" id="ARBA00022723"/>
    </source>
</evidence>
<dbReference type="PROSITE" id="PS50089">
    <property type="entry name" value="ZF_RING_2"/>
    <property type="match status" value="1"/>
</dbReference>
<comment type="caution">
    <text evidence="7">The sequence shown here is derived from an EMBL/GenBank/DDBJ whole genome shotgun (WGS) entry which is preliminary data.</text>
</comment>
<evidence type="ECO:0000256" key="4">
    <source>
        <dbReference type="PROSITE-ProRule" id="PRU00175"/>
    </source>
</evidence>